<feature type="transmembrane region" description="Helical" evidence="7">
    <location>
        <begin position="29"/>
        <end position="52"/>
    </location>
</feature>
<dbReference type="CDD" id="cd06261">
    <property type="entry name" value="TM_PBP2"/>
    <property type="match status" value="1"/>
</dbReference>
<keyword evidence="6 7" id="KW-0472">Membrane</keyword>
<dbReference type="Gene3D" id="1.10.3720.10">
    <property type="entry name" value="MetI-like"/>
    <property type="match status" value="1"/>
</dbReference>
<protein>
    <submittedName>
        <fullName evidence="10">ABC transporter permease</fullName>
    </submittedName>
</protein>
<proteinExistence type="inferred from homology"/>
<comment type="subcellular location">
    <subcellularLocation>
        <location evidence="1 7">Cell membrane</location>
        <topology evidence="1 7">Multi-pass membrane protein</topology>
    </subcellularLocation>
</comment>
<feature type="transmembrane region" description="Helical" evidence="7">
    <location>
        <begin position="209"/>
        <end position="231"/>
    </location>
</feature>
<dbReference type="PANTHER" id="PTHR43386">
    <property type="entry name" value="OLIGOPEPTIDE TRANSPORT SYSTEM PERMEASE PROTEIN APPC"/>
    <property type="match status" value="1"/>
</dbReference>
<dbReference type="RefSeq" id="WP_130630335.1">
    <property type="nucleotide sequence ID" value="NZ_CP036164.1"/>
</dbReference>
<feature type="transmembrane region" description="Helical" evidence="7">
    <location>
        <begin position="159"/>
        <end position="178"/>
    </location>
</feature>
<evidence type="ECO:0000256" key="5">
    <source>
        <dbReference type="ARBA" id="ARBA00022989"/>
    </source>
</evidence>
<dbReference type="InterPro" id="IPR000515">
    <property type="entry name" value="MetI-like"/>
</dbReference>
<evidence type="ECO:0000256" key="6">
    <source>
        <dbReference type="ARBA" id="ARBA00023136"/>
    </source>
</evidence>
<dbReference type="GO" id="GO:0005886">
    <property type="term" value="C:plasma membrane"/>
    <property type="evidence" value="ECO:0007669"/>
    <property type="project" value="UniProtKB-SubCell"/>
</dbReference>
<dbReference type="OrthoDB" id="6637947at2"/>
<keyword evidence="5 7" id="KW-1133">Transmembrane helix</keyword>
<dbReference type="KEGG" id="jli:EXU32_13305"/>
<sequence length="299" mass="31522">MSTSTEALPEPIAPPADGTSARRRRRRGILSSALLWVALAWITVMIGAALLADLLPLASYEQRIGTPRTPPGLTWPEFLGTDQLGRSVLSRVIFGARVSLAVGLVAVTAAALVGGLLGVLAGYLRGWPDRVIGLLLDSMLAFPPLVLLLAITAIQSQSFLTLTLALSLLSVPGFARLVRANTLSLSKREFVDAARLLGSSPRRVLLREVLPNVVLPVLSYGVLVLAGLIVAEGSLSFLGLGIPAPRPSWGGMIASGRPILSSSPWLTFVPAIALFLTVLSINVIGDHARRLTDKKAAAL</sequence>
<gene>
    <name evidence="10" type="ORF">EXU32_13305</name>
</gene>
<evidence type="ECO:0000313" key="10">
    <source>
        <dbReference type="EMBL" id="QBF47137.1"/>
    </source>
</evidence>
<evidence type="ECO:0000256" key="3">
    <source>
        <dbReference type="ARBA" id="ARBA00022475"/>
    </source>
</evidence>
<keyword evidence="2 7" id="KW-0813">Transport</keyword>
<organism evidence="10 11">
    <name type="scientific">Janibacter limosus</name>
    <dbReference type="NCBI Taxonomy" id="53458"/>
    <lineage>
        <taxon>Bacteria</taxon>
        <taxon>Bacillati</taxon>
        <taxon>Actinomycetota</taxon>
        <taxon>Actinomycetes</taxon>
        <taxon>Micrococcales</taxon>
        <taxon>Intrasporangiaceae</taxon>
        <taxon>Janibacter</taxon>
    </lineage>
</organism>
<keyword evidence="4 7" id="KW-0812">Transmembrane</keyword>
<feature type="transmembrane region" description="Helical" evidence="7">
    <location>
        <begin position="265"/>
        <end position="285"/>
    </location>
</feature>
<feature type="transmembrane region" description="Helical" evidence="7">
    <location>
        <begin position="131"/>
        <end position="153"/>
    </location>
</feature>
<dbReference type="Pfam" id="PF00528">
    <property type="entry name" value="BPD_transp_1"/>
    <property type="match status" value="1"/>
</dbReference>
<dbReference type="InterPro" id="IPR050366">
    <property type="entry name" value="BP-dependent_transpt_permease"/>
</dbReference>
<keyword evidence="3" id="KW-1003">Cell membrane</keyword>
<evidence type="ECO:0000256" key="7">
    <source>
        <dbReference type="RuleBase" id="RU363032"/>
    </source>
</evidence>
<evidence type="ECO:0000259" key="9">
    <source>
        <dbReference type="PROSITE" id="PS50928"/>
    </source>
</evidence>
<evidence type="ECO:0000256" key="1">
    <source>
        <dbReference type="ARBA" id="ARBA00004651"/>
    </source>
</evidence>
<dbReference type="EMBL" id="CP036164">
    <property type="protein sequence ID" value="QBF47137.1"/>
    <property type="molecule type" value="Genomic_DNA"/>
</dbReference>
<keyword evidence="11" id="KW-1185">Reference proteome</keyword>
<dbReference type="Proteomes" id="UP000290408">
    <property type="component" value="Chromosome"/>
</dbReference>
<name>A0A4P6MYE6_9MICO</name>
<reference evidence="10 11" key="1">
    <citation type="submission" date="2019-02" db="EMBL/GenBank/DDBJ databases">
        <title>Genomic data mining of an Antarctic deep-sea actinobacterium, Janibacterlimosus P3-3-X1.</title>
        <authorList>
            <person name="Liao L."/>
            <person name="Chen B."/>
        </authorList>
    </citation>
    <scope>NUCLEOTIDE SEQUENCE [LARGE SCALE GENOMIC DNA]</scope>
    <source>
        <strain evidence="10 11">P3-3-X1</strain>
    </source>
</reference>
<dbReference type="InterPro" id="IPR035906">
    <property type="entry name" value="MetI-like_sf"/>
</dbReference>
<dbReference type="SUPFAM" id="SSF161098">
    <property type="entry name" value="MetI-like"/>
    <property type="match status" value="1"/>
</dbReference>
<accession>A0A4P6MYE6</accession>
<dbReference type="GO" id="GO:0055085">
    <property type="term" value="P:transmembrane transport"/>
    <property type="evidence" value="ECO:0007669"/>
    <property type="project" value="InterPro"/>
</dbReference>
<feature type="domain" description="ABC transmembrane type-1" evidence="9">
    <location>
        <begin position="96"/>
        <end position="285"/>
    </location>
</feature>
<evidence type="ECO:0000256" key="8">
    <source>
        <dbReference type="SAM" id="MobiDB-lite"/>
    </source>
</evidence>
<evidence type="ECO:0000256" key="4">
    <source>
        <dbReference type="ARBA" id="ARBA00022692"/>
    </source>
</evidence>
<dbReference type="PANTHER" id="PTHR43386:SF1">
    <property type="entry name" value="D,D-DIPEPTIDE TRANSPORT SYSTEM PERMEASE PROTEIN DDPC-RELATED"/>
    <property type="match status" value="1"/>
</dbReference>
<dbReference type="PROSITE" id="PS50928">
    <property type="entry name" value="ABC_TM1"/>
    <property type="match status" value="1"/>
</dbReference>
<dbReference type="AlphaFoldDB" id="A0A4P6MYE6"/>
<feature type="transmembrane region" description="Helical" evidence="7">
    <location>
        <begin position="98"/>
        <end position="124"/>
    </location>
</feature>
<comment type="similarity">
    <text evidence="7">Belongs to the binding-protein-dependent transport system permease family.</text>
</comment>
<evidence type="ECO:0000256" key="2">
    <source>
        <dbReference type="ARBA" id="ARBA00022448"/>
    </source>
</evidence>
<feature type="region of interest" description="Disordered" evidence="8">
    <location>
        <begin position="1"/>
        <end position="20"/>
    </location>
</feature>
<evidence type="ECO:0000313" key="11">
    <source>
        <dbReference type="Proteomes" id="UP000290408"/>
    </source>
</evidence>